<name>A0A499URX1_9ACTN</name>
<reference evidence="1 2" key="1">
    <citation type="journal article" date="2020" name="Int. J. Syst. Evol. Microbiol.">
        <title>Reclassification of Streptomyces castelarensis and Streptomyces sporoclivatus as later heterotypic synonyms of Streptomyces antimycoticus.</title>
        <authorList>
            <person name="Komaki H."/>
            <person name="Tamura T."/>
        </authorList>
    </citation>
    <scope>NUCLEOTIDE SEQUENCE [LARGE SCALE GENOMIC DNA]</scope>
    <source>
        <strain evidence="1 2">NBRC 100767</strain>
    </source>
</reference>
<evidence type="ECO:0000313" key="2">
    <source>
        <dbReference type="Proteomes" id="UP000463951"/>
    </source>
</evidence>
<dbReference type="AlphaFoldDB" id="A0A499URX1"/>
<evidence type="ECO:0000313" key="1">
    <source>
        <dbReference type="EMBL" id="BBJ39981.1"/>
    </source>
</evidence>
<protein>
    <submittedName>
        <fullName evidence="1">Uncharacterized protein</fullName>
    </submittedName>
</protein>
<sequence>MWGFYGAWLRGWKSCKARVLANRLNGDFVLAKGQVEDRAVFLLSALLSAALPMARYVQRHGNAQDREKLRRLTGSREYEELSEILVRLRS</sequence>
<proteinExistence type="predicted"/>
<dbReference type="EMBL" id="AP019620">
    <property type="protein sequence ID" value="BBJ39981.1"/>
    <property type="molecule type" value="Genomic_DNA"/>
</dbReference>
<dbReference type="Proteomes" id="UP000463951">
    <property type="component" value="Chromosome"/>
</dbReference>
<accession>A0A499URX1</accession>
<organism evidence="1 2">
    <name type="scientific">Streptomyces antimycoticus</name>
    <dbReference type="NCBI Taxonomy" id="68175"/>
    <lineage>
        <taxon>Bacteria</taxon>
        <taxon>Bacillati</taxon>
        <taxon>Actinomycetota</taxon>
        <taxon>Actinomycetes</taxon>
        <taxon>Kitasatosporales</taxon>
        <taxon>Streptomycetaceae</taxon>
        <taxon>Streptomyces</taxon>
        <taxon>Streptomyces violaceusniger group</taxon>
    </lineage>
</organism>
<gene>
    <name evidence="1" type="ORF">SSPO_026990</name>
</gene>